<feature type="region of interest" description="Disordered" evidence="3">
    <location>
        <begin position="307"/>
        <end position="336"/>
    </location>
</feature>
<dbReference type="GO" id="GO:0005524">
    <property type="term" value="F:ATP binding"/>
    <property type="evidence" value="ECO:0007669"/>
    <property type="project" value="UniProtKB-KW"/>
</dbReference>
<dbReference type="PANTHER" id="PTHR16305">
    <property type="entry name" value="TESTICULAR SOLUBLE ADENYLYL CYCLASE"/>
    <property type="match status" value="1"/>
</dbReference>
<evidence type="ECO:0000256" key="3">
    <source>
        <dbReference type="SAM" id="MobiDB-lite"/>
    </source>
</evidence>
<feature type="compositionally biased region" description="Basic and acidic residues" evidence="3">
    <location>
        <begin position="447"/>
        <end position="459"/>
    </location>
</feature>
<evidence type="ECO:0000313" key="5">
    <source>
        <dbReference type="EMBL" id="EYF06112.1"/>
    </source>
</evidence>
<keyword evidence="6" id="KW-1185">Reference proteome</keyword>
<dbReference type="STRING" id="1192034.CAP_2302"/>
<dbReference type="Pfam" id="PF13374">
    <property type="entry name" value="TPR_10"/>
    <property type="match status" value="1"/>
</dbReference>
<feature type="region of interest" description="Disordered" evidence="3">
    <location>
        <begin position="445"/>
        <end position="464"/>
    </location>
</feature>
<reference evidence="5 6" key="1">
    <citation type="submission" date="2013-05" db="EMBL/GenBank/DDBJ databases">
        <title>Genome assembly of Chondromyces apiculatus DSM 436.</title>
        <authorList>
            <person name="Sharma G."/>
            <person name="Khatri I."/>
            <person name="Kaur C."/>
            <person name="Mayilraj S."/>
            <person name="Subramanian S."/>
        </authorList>
    </citation>
    <scope>NUCLEOTIDE SEQUENCE [LARGE SCALE GENOMIC DNA]</scope>
    <source>
        <strain evidence="5 6">DSM 436</strain>
    </source>
</reference>
<dbReference type="InterPro" id="IPR011009">
    <property type="entry name" value="Kinase-like_dom_sf"/>
</dbReference>
<dbReference type="SMART" id="SM00220">
    <property type="entry name" value="S_TKc"/>
    <property type="match status" value="1"/>
</dbReference>
<dbReference type="eggNOG" id="COG2909">
    <property type="taxonomic scope" value="Bacteria"/>
</dbReference>
<evidence type="ECO:0000256" key="2">
    <source>
        <dbReference type="ARBA" id="ARBA00022840"/>
    </source>
</evidence>
<dbReference type="SUPFAM" id="SSF52540">
    <property type="entry name" value="P-loop containing nucleoside triphosphate hydrolases"/>
    <property type="match status" value="1"/>
</dbReference>
<keyword evidence="5" id="KW-0808">Transferase</keyword>
<dbReference type="eggNOG" id="COG0515">
    <property type="taxonomic scope" value="Bacteria"/>
</dbReference>
<dbReference type="Gene3D" id="1.25.40.10">
    <property type="entry name" value="Tetratricopeptide repeat domain"/>
    <property type="match status" value="1"/>
</dbReference>
<keyword evidence="1" id="KW-0547">Nucleotide-binding</keyword>
<dbReference type="Pfam" id="PF00069">
    <property type="entry name" value="Pkinase"/>
    <property type="match status" value="1"/>
</dbReference>
<dbReference type="Gene3D" id="3.40.50.300">
    <property type="entry name" value="P-loop containing nucleotide triphosphate hydrolases"/>
    <property type="match status" value="1"/>
</dbReference>
<dbReference type="SUPFAM" id="SSF56112">
    <property type="entry name" value="Protein kinase-like (PK-like)"/>
    <property type="match status" value="1"/>
</dbReference>
<dbReference type="InterPro" id="IPR027417">
    <property type="entry name" value="P-loop_NTPase"/>
</dbReference>
<comment type="caution">
    <text evidence="5">The sequence shown here is derived from an EMBL/GenBank/DDBJ whole genome shotgun (WGS) entry which is preliminary data.</text>
</comment>
<dbReference type="CDD" id="cd14014">
    <property type="entry name" value="STKc_PknB_like"/>
    <property type="match status" value="1"/>
</dbReference>
<dbReference type="PANTHER" id="PTHR16305:SF28">
    <property type="entry name" value="GUANYLATE CYCLASE DOMAIN-CONTAINING PROTEIN"/>
    <property type="match status" value="1"/>
</dbReference>
<feature type="domain" description="Protein kinase" evidence="4">
    <location>
        <begin position="6"/>
        <end position="267"/>
    </location>
</feature>
<dbReference type="GO" id="GO:0004674">
    <property type="term" value="F:protein serine/threonine kinase activity"/>
    <property type="evidence" value="ECO:0007669"/>
    <property type="project" value="UniProtKB-KW"/>
</dbReference>
<evidence type="ECO:0000259" key="4">
    <source>
        <dbReference type="PROSITE" id="PS50011"/>
    </source>
</evidence>
<proteinExistence type="predicted"/>
<evidence type="ECO:0000256" key="1">
    <source>
        <dbReference type="ARBA" id="ARBA00022741"/>
    </source>
</evidence>
<keyword evidence="5" id="KW-0723">Serine/threonine-protein kinase</keyword>
<dbReference type="InterPro" id="IPR041664">
    <property type="entry name" value="AAA_16"/>
</dbReference>
<dbReference type="PROSITE" id="PS50011">
    <property type="entry name" value="PROTEIN_KINASE_DOM"/>
    <property type="match status" value="1"/>
</dbReference>
<dbReference type="Gene3D" id="3.30.200.20">
    <property type="entry name" value="Phosphorylase Kinase, domain 1"/>
    <property type="match status" value="1"/>
</dbReference>
<keyword evidence="2" id="KW-0067">ATP-binding</keyword>
<name>A0A017TB41_9BACT</name>
<dbReference type="GO" id="GO:0004016">
    <property type="term" value="F:adenylate cyclase activity"/>
    <property type="evidence" value="ECO:0007669"/>
    <property type="project" value="TreeGrafter"/>
</dbReference>
<protein>
    <submittedName>
        <fullName evidence="5">Serine/threonine protein kinase</fullName>
    </submittedName>
</protein>
<dbReference type="InterPro" id="IPR000719">
    <property type="entry name" value="Prot_kinase_dom"/>
</dbReference>
<dbReference type="EMBL" id="ASRX01000018">
    <property type="protein sequence ID" value="EYF06112.1"/>
    <property type="molecule type" value="Genomic_DNA"/>
</dbReference>
<dbReference type="GO" id="GO:0005737">
    <property type="term" value="C:cytoplasm"/>
    <property type="evidence" value="ECO:0007669"/>
    <property type="project" value="TreeGrafter"/>
</dbReference>
<keyword evidence="5" id="KW-0418">Kinase</keyword>
<evidence type="ECO:0000313" key="6">
    <source>
        <dbReference type="Proteomes" id="UP000019678"/>
    </source>
</evidence>
<dbReference type="SUPFAM" id="SSF48452">
    <property type="entry name" value="TPR-like"/>
    <property type="match status" value="1"/>
</dbReference>
<sequence>MLGGRFEILRPMAGGGGGAFKVYEARDQASSEHVVLKLFPNNDHGVERQTREVQALAGLRHPGVTRYVAHGVFETGEPWTATAWIAGDTLGARLAKRPLKIPEALSLTARIAVALGAVHRAGIVHRDLRPASIFLVEGAIERPVILDFSLARVPGAAARTARSGAVIGTPGYVSPEQARNEVDIDARADVFSLGCVLFRCLTGAEPFSGGNALALTLKVLLEEPKRARDLRADVPVELDALITRMLSKQRQLRPRDGDAVAVELEALGAPASAARLGWTAPPVVHAQVLTANERLLMSLVVVRDASAAQKPPHDGPVSSRRSPEADSARRSRALRAAAERHQGRLESLADGALLVVLTSNEAPTDLAARAARCALSIRAVLEGAPVALVTGRAAIEARLPVGELIDRAVTLLNTASDPDAASPVAIDDLTARLLGNAFDVRAEGGGGDDHALHGERDSNETAASLLGKPTRCVGRERELAQLEAAFAHCADTPTAAAVLVTGPAGAGKTRLRQEILQRLKERGEPIEVWLGRGDPMGAGAAFGLLARATRYALGISGDEPLVERRRRIMARLSSLPAVEAQRIAGFVGELIGTSFPDELSAQLRAAKRDPILMGDQIRRAAEDLLRTACAARPVILVLEDLHWGDLPTVTFLDAALRNLADQPLLVFALARPEVQTLFPRLWAGRQVEPIALGPLPRRASERLVRDVLGDAIQAPLAQAIVERSGGNALYLEELIRAVSEGHGERLPETVLAMAQARFAALDPEARRILRAASVFGDSFWTGGVEALLGGAPAAHRMEDLIARELIVRRAPAALAALAAPAAPTANAPARTTDAARRPAEPLFAFRHELEREAAYGMLTDADRQLGHRLAGAWLEREGKGDAMVLAEHFERGEEGVRAATYFGEAAEASLRGNDLATTLTRAERGIKCGATGLDRGTLQLVAAEAYIWRGELARAETCACEAIDLLPRGSAEWFRAVTNAISAAGKQGSVDALLSRIGPARDATPLPGALSAQVTCLTFCACELVFSGRFEDAEALLERATGISGDPPIVDGQALGVLHQAYALRAMAGGDPGAGLAGFEAALFAFGQAGDRRNACVVQANLGYTLSELGDVEGAEGSLRAALVQAERMGLHDLATMAQQNLGLTLAYTSQLDEARRLQQQALEAFREQGNARMQGMSHAYLARIALRAGLGATAEREARAAVELLVVAPPLRAFAQAVLASALLAQGRGDEALAPSAEAFAQLQAAGGLEEGESFVWRVRAEALAAAGDPTAAAHVRVEARRRLEARAVRISDPDWRARFLHEVPDNAALREAAEDAEDAEAAG</sequence>
<dbReference type="InterPro" id="IPR011990">
    <property type="entry name" value="TPR-like_helical_dom_sf"/>
</dbReference>
<dbReference type="Pfam" id="PF13191">
    <property type="entry name" value="AAA_16"/>
    <property type="match status" value="1"/>
</dbReference>
<dbReference type="Proteomes" id="UP000019678">
    <property type="component" value="Unassembled WGS sequence"/>
</dbReference>
<organism evidence="5 6">
    <name type="scientific">Chondromyces apiculatus DSM 436</name>
    <dbReference type="NCBI Taxonomy" id="1192034"/>
    <lineage>
        <taxon>Bacteria</taxon>
        <taxon>Pseudomonadati</taxon>
        <taxon>Myxococcota</taxon>
        <taxon>Polyangia</taxon>
        <taxon>Polyangiales</taxon>
        <taxon>Polyangiaceae</taxon>
        <taxon>Chondromyces</taxon>
    </lineage>
</organism>
<gene>
    <name evidence="5" type="ORF">CAP_2302</name>
</gene>
<dbReference type="Gene3D" id="1.10.510.10">
    <property type="entry name" value="Transferase(Phosphotransferase) domain 1"/>
    <property type="match status" value="1"/>
</dbReference>
<accession>A0A017TB41</accession>